<evidence type="ECO:0000313" key="1">
    <source>
        <dbReference type="EMBL" id="WXK48884.1"/>
    </source>
</evidence>
<organism evidence="1 2">
    <name type="scientific">Flavobacterium ginsenosidimutans</name>
    <dbReference type="NCBI Taxonomy" id="687844"/>
    <lineage>
        <taxon>Bacteria</taxon>
        <taxon>Pseudomonadati</taxon>
        <taxon>Bacteroidota</taxon>
        <taxon>Flavobacteriia</taxon>
        <taxon>Flavobacteriales</taxon>
        <taxon>Flavobacteriaceae</taxon>
        <taxon>Flavobacterium</taxon>
    </lineage>
</organism>
<name>A0ABZ2Q470_9FLAO</name>
<protein>
    <submittedName>
        <fullName evidence="1">Uncharacterized protein</fullName>
    </submittedName>
</protein>
<proteinExistence type="predicted"/>
<gene>
    <name evidence="1" type="ORF">V6624_17825</name>
</gene>
<dbReference type="Proteomes" id="UP001447857">
    <property type="component" value="Chromosome"/>
</dbReference>
<sequence>MEHKERNLMSLKAEFHDKGKAARGFKNIMNFIDRNKETELKKLLRFHIPDGVYGQELIERFEIDALLEYYNLLLVAIFAGYVPGKFDEISSKEILAVIRHPSVMPYYNEYYKYKMISYTAEFAEENRYFELEGNSVTISAFNEFISLNRFLKRDKDVELFLGMLDYVWYGDNKISDVIKILSSEEKINSAFITEAEKRTKAQCGVWGFIKYTIFLSQLKDLLNSIDGYPLLQSSFWMFHGYFFERMNSEMKSIFHKAFENLEESFSNPLIFKNLIEEVYGGEAPEDFNEVQLSKFAANAIRQSREDVDYVLDRKWSDPLRDYFGH</sequence>
<dbReference type="RefSeq" id="WP_338839589.1">
    <property type="nucleotide sequence ID" value="NZ_CP147988.1"/>
</dbReference>
<keyword evidence="2" id="KW-1185">Reference proteome</keyword>
<accession>A0ABZ2Q470</accession>
<evidence type="ECO:0000313" key="2">
    <source>
        <dbReference type="Proteomes" id="UP001447857"/>
    </source>
</evidence>
<dbReference type="EMBL" id="CP147988">
    <property type="protein sequence ID" value="WXK48884.1"/>
    <property type="molecule type" value="Genomic_DNA"/>
</dbReference>
<reference evidence="1 2" key="1">
    <citation type="submission" date="2024-02" db="EMBL/GenBank/DDBJ databases">
        <title>complete genome of Flavobacterium ginsenosidimutans Str. YTB16.</title>
        <authorList>
            <person name="Wang Q."/>
        </authorList>
    </citation>
    <scope>NUCLEOTIDE SEQUENCE [LARGE SCALE GENOMIC DNA]</scope>
    <source>
        <strain evidence="1 2">YTB16</strain>
    </source>
</reference>